<dbReference type="Proteomes" id="UP000823937">
    <property type="component" value="Unassembled WGS sequence"/>
</dbReference>
<dbReference type="InterPro" id="IPR010461">
    <property type="entry name" value="ComK"/>
</dbReference>
<dbReference type="AlphaFoldDB" id="A0A9D1PLF9"/>
<name>A0A9D1PLF9_9BACI</name>
<sequence>MNSSSVALLPGYSTDYETIVIEEMKTLYVKQSMMSIVHESCLFIGLTTYEARKKVIAKMTAFLRKTPILFSDTKDICFFHTHGNHNLNNHWFSANHILDIHSSKNKNHCNVYLMNGMQMEVPCSKVSFQNLYNRALALLTIQQINPSERMKRIT</sequence>
<gene>
    <name evidence="1" type="ORF">H9895_00605</name>
</gene>
<dbReference type="Pfam" id="PF06338">
    <property type="entry name" value="ComK"/>
    <property type="match status" value="1"/>
</dbReference>
<proteinExistence type="predicted"/>
<accession>A0A9D1PLF9</accession>
<reference evidence="1" key="1">
    <citation type="journal article" date="2021" name="PeerJ">
        <title>Extensive microbial diversity within the chicken gut microbiome revealed by metagenomics and culture.</title>
        <authorList>
            <person name="Gilroy R."/>
            <person name="Ravi A."/>
            <person name="Getino M."/>
            <person name="Pursley I."/>
            <person name="Horton D.L."/>
            <person name="Alikhan N.F."/>
            <person name="Baker D."/>
            <person name="Gharbi K."/>
            <person name="Hall N."/>
            <person name="Watson M."/>
            <person name="Adriaenssens E.M."/>
            <person name="Foster-Nyarko E."/>
            <person name="Jarju S."/>
            <person name="Secka A."/>
            <person name="Antonio M."/>
            <person name="Oren A."/>
            <person name="Chaudhuri R.R."/>
            <person name="La Ragione R."/>
            <person name="Hildebrand F."/>
            <person name="Pallen M.J."/>
        </authorList>
    </citation>
    <scope>NUCLEOTIDE SEQUENCE</scope>
    <source>
        <strain evidence="1">CHK169-2315</strain>
    </source>
</reference>
<dbReference type="EMBL" id="DXHX01000011">
    <property type="protein sequence ID" value="HIV73564.1"/>
    <property type="molecule type" value="Genomic_DNA"/>
</dbReference>
<evidence type="ECO:0000313" key="2">
    <source>
        <dbReference type="Proteomes" id="UP000823937"/>
    </source>
</evidence>
<dbReference type="GO" id="GO:0030420">
    <property type="term" value="P:establishment of competence for transformation"/>
    <property type="evidence" value="ECO:0007669"/>
    <property type="project" value="InterPro"/>
</dbReference>
<evidence type="ECO:0000313" key="1">
    <source>
        <dbReference type="EMBL" id="HIV73564.1"/>
    </source>
</evidence>
<organism evidence="1 2">
    <name type="scientific">Candidatus Pseudogracilibacillus intestinigallinarum</name>
    <dbReference type="NCBI Taxonomy" id="2838742"/>
    <lineage>
        <taxon>Bacteria</taxon>
        <taxon>Bacillati</taxon>
        <taxon>Bacillota</taxon>
        <taxon>Bacilli</taxon>
        <taxon>Bacillales</taxon>
        <taxon>Bacillaceae</taxon>
        <taxon>Pseudogracilibacillus</taxon>
    </lineage>
</organism>
<protein>
    <submittedName>
        <fullName evidence="1">Competence protein ComK</fullName>
    </submittedName>
</protein>
<comment type="caution">
    <text evidence="1">The sequence shown here is derived from an EMBL/GenBank/DDBJ whole genome shotgun (WGS) entry which is preliminary data.</text>
</comment>
<reference evidence="1" key="2">
    <citation type="submission" date="2021-04" db="EMBL/GenBank/DDBJ databases">
        <authorList>
            <person name="Gilroy R."/>
        </authorList>
    </citation>
    <scope>NUCLEOTIDE SEQUENCE</scope>
    <source>
        <strain evidence="1">CHK169-2315</strain>
    </source>
</reference>